<reference evidence="5" key="1">
    <citation type="submission" date="2025-08" db="UniProtKB">
        <authorList>
            <consortium name="RefSeq"/>
        </authorList>
    </citation>
    <scope>IDENTIFICATION</scope>
    <source>
        <tissue evidence="5">Thorax and Abdomen</tissue>
    </source>
</reference>
<organism evidence="5">
    <name type="scientific">Neodiprion lecontei</name>
    <name type="common">Redheaded pine sawfly</name>
    <dbReference type="NCBI Taxonomy" id="441921"/>
    <lineage>
        <taxon>Eukaryota</taxon>
        <taxon>Metazoa</taxon>
        <taxon>Ecdysozoa</taxon>
        <taxon>Arthropoda</taxon>
        <taxon>Hexapoda</taxon>
        <taxon>Insecta</taxon>
        <taxon>Pterygota</taxon>
        <taxon>Neoptera</taxon>
        <taxon>Endopterygota</taxon>
        <taxon>Hymenoptera</taxon>
        <taxon>Tenthredinoidea</taxon>
        <taxon>Diprionidae</taxon>
        <taxon>Diprioninae</taxon>
        <taxon>Neodiprion</taxon>
    </lineage>
</organism>
<feature type="compositionally biased region" description="Basic residues" evidence="1">
    <location>
        <begin position="80"/>
        <end position="89"/>
    </location>
</feature>
<dbReference type="GO" id="GO:0003677">
    <property type="term" value="F:DNA binding"/>
    <property type="evidence" value="ECO:0007669"/>
    <property type="project" value="InterPro"/>
</dbReference>
<dbReference type="SUPFAM" id="SSF81383">
    <property type="entry name" value="F-box domain"/>
    <property type="match status" value="1"/>
</dbReference>
<dbReference type="InterPro" id="IPR052283">
    <property type="entry name" value="GenomicStab_NeuMorph_Reg"/>
</dbReference>
<feature type="compositionally biased region" description="Basic residues" evidence="1">
    <location>
        <begin position="57"/>
        <end position="67"/>
    </location>
</feature>
<dbReference type="InterPro" id="IPR016177">
    <property type="entry name" value="DNA-bd_dom_sf"/>
</dbReference>
<feature type="compositionally biased region" description="Low complexity" evidence="1">
    <location>
        <begin position="221"/>
        <end position="237"/>
    </location>
</feature>
<dbReference type="Proteomes" id="UP000829291">
    <property type="component" value="Chromosome 6"/>
</dbReference>
<dbReference type="OrthoDB" id="61560at2759"/>
<dbReference type="SMART" id="SM00391">
    <property type="entry name" value="MBD"/>
    <property type="match status" value="1"/>
</dbReference>
<feature type="region of interest" description="Disordered" evidence="1">
    <location>
        <begin position="48"/>
        <end position="252"/>
    </location>
</feature>
<accession>A0A6J0C800</accession>
<protein>
    <submittedName>
        <fullName evidence="5">Uncharacterized protein LOC107226988 isoform X3</fullName>
    </submittedName>
</protein>
<dbReference type="InterPro" id="IPR001739">
    <property type="entry name" value="Methyl_CpG_DNA-bd"/>
</dbReference>
<evidence type="ECO:0000313" key="5">
    <source>
        <dbReference type="RefSeq" id="XP_015523471.1"/>
    </source>
</evidence>
<evidence type="ECO:0000313" key="4">
    <source>
        <dbReference type="Proteomes" id="UP000829291"/>
    </source>
</evidence>
<dbReference type="InterPro" id="IPR001810">
    <property type="entry name" value="F-box_dom"/>
</dbReference>
<dbReference type="SUPFAM" id="SSF54171">
    <property type="entry name" value="DNA-binding domain"/>
    <property type="match status" value="1"/>
</dbReference>
<sequence length="898" mass="99685">MDAADVNGGNAEVVPNLEKVANSKANESTELGDAIDISKEEDAEVNGDLKITPKKGTLGKRKMRKSKANSTSIIESGSKPKTRGRKRKLSERENVSSEESTEFNGFDVQGAGNEEPGSHVLKKLIAEAESADVPRSKRPKRSISKNSSKLSEKSNETKSLAEKDNDTDSEDNNMLIDDGIEQSHEQRIKKEVEEKSETDSIGGPHSLESEIEPQKTEESSAKSVNSSSTNSSPSAISQKSKASRVSRGASPGSAIKQKIAVDLSNPAYKEPFKYGWKRELVFRAGTENNLKRMADVYYYTPKGKKVRSFREVAEFLNTKELTIDNFTFFKEPIGIDDPEKEIIRDAKRVKDSGPATPSPARKGPGKKAAPAKKVIEETPSKAAGKSTKVAASSLKVKLPTKKATPKAEVKPPVEESEMLPPQWSSPPARRTQPTPEKTPPVKTKRALNLPETRDRESQLTLFVKTKRQLQVESEQRQHFMVSVCAGYHALSRVFQYLKVQELLRAARVCKMWRDLAAHPALWKTVRMKNSQVTDWDGLAESLKRHGTQHLDLRKMLVAGESDDIWRKFVNVIPRVTSLVRLELCRCPVSVVEDVIKTCPQLEVLSAMTIKCDSLNLGSVGNLKHCLELKLKAISGMSLSGDLTPLKELTQLTHLSLTSVKELGKKKIDVIESLTNLETLELGECSDFPDKFGTVVLQKLKKLERLRLEKGQGSCCTFDILEGVSKLEILNQLELVNFDVKNGFDKYLANCKNIKRLLIIPTYISQSATSNNMVLGGVTELSNNLTHFVWGVTLELLRVTELFVDQCNQMSKQVTGDSIPVLKPVPCLKLIEDIEDENSDALKGDDKQQPNLTNPQVDILPLPQLQKLLLTALPKTRVKILKIPFHATWRQSISDSTTQ</sequence>
<dbReference type="Gene3D" id="3.80.10.10">
    <property type="entry name" value="Ribonuclease Inhibitor"/>
    <property type="match status" value="1"/>
</dbReference>
<feature type="region of interest" description="Disordered" evidence="1">
    <location>
        <begin position="346"/>
        <end position="444"/>
    </location>
</feature>
<dbReference type="RefSeq" id="XP_015523471.1">
    <property type="nucleotide sequence ID" value="XM_015667985.2"/>
</dbReference>
<dbReference type="Gene3D" id="1.20.1280.50">
    <property type="match status" value="1"/>
</dbReference>
<dbReference type="AlphaFoldDB" id="A0A6J0C800"/>
<feature type="compositionally biased region" description="Low complexity" evidence="1">
    <location>
        <begin position="358"/>
        <end position="372"/>
    </location>
</feature>
<dbReference type="Gene3D" id="3.30.890.10">
    <property type="entry name" value="Methyl-cpg-binding Protein 2, Chain A"/>
    <property type="match status" value="1"/>
</dbReference>
<dbReference type="InterPro" id="IPR036047">
    <property type="entry name" value="F-box-like_dom_sf"/>
</dbReference>
<dbReference type="PROSITE" id="PS50181">
    <property type="entry name" value="FBOX"/>
    <property type="match status" value="1"/>
</dbReference>
<evidence type="ECO:0000256" key="1">
    <source>
        <dbReference type="SAM" id="MobiDB-lite"/>
    </source>
</evidence>
<feature type="domain" description="F-box" evidence="2">
    <location>
        <begin position="489"/>
        <end position="525"/>
    </location>
</feature>
<evidence type="ECO:0000259" key="2">
    <source>
        <dbReference type="PROSITE" id="PS50181"/>
    </source>
</evidence>
<dbReference type="Pfam" id="PF01429">
    <property type="entry name" value="MBD"/>
    <property type="match status" value="1"/>
</dbReference>
<gene>
    <name evidence="5" type="primary">LOC107226988</name>
</gene>
<evidence type="ECO:0000259" key="3">
    <source>
        <dbReference type="PROSITE" id="PS50982"/>
    </source>
</evidence>
<dbReference type="GeneID" id="107226988"/>
<proteinExistence type="predicted"/>
<dbReference type="PROSITE" id="PS50982">
    <property type="entry name" value="MBD"/>
    <property type="match status" value="1"/>
</dbReference>
<dbReference type="PANTHER" id="PTHR15739">
    <property type="entry name" value="ZINC FINGER PROTEIN"/>
    <property type="match status" value="1"/>
</dbReference>
<dbReference type="InterPro" id="IPR032675">
    <property type="entry name" value="LRR_dom_sf"/>
</dbReference>
<dbReference type="CDD" id="cd00122">
    <property type="entry name" value="MBD"/>
    <property type="match status" value="1"/>
</dbReference>
<dbReference type="Pfam" id="PF12937">
    <property type="entry name" value="F-box-like"/>
    <property type="match status" value="1"/>
</dbReference>
<dbReference type="SUPFAM" id="SSF52058">
    <property type="entry name" value="L domain-like"/>
    <property type="match status" value="1"/>
</dbReference>
<keyword evidence="4" id="KW-1185">Reference proteome</keyword>
<name>A0A6J0C800_NEOLC</name>
<feature type="compositionally biased region" description="Basic and acidic residues" evidence="1">
    <location>
        <begin position="150"/>
        <end position="166"/>
    </location>
</feature>
<feature type="domain" description="MBD" evidence="3">
    <location>
        <begin position="262"/>
        <end position="333"/>
    </location>
</feature>
<dbReference type="PANTHER" id="PTHR15739:SF5">
    <property type="entry name" value="LD23158P"/>
    <property type="match status" value="1"/>
</dbReference>
<feature type="compositionally biased region" description="Basic and acidic residues" evidence="1">
    <location>
        <begin position="181"/>
        <end position="198"/>
    </location>
</feature>